<dbReference type="Proteomes" id="UP000554482">
    <property type="component" value="Unassembled WGS sequence"/>
</dbReference>
<organism evidence="1 2">
    <name type="scientific">Thalictrum thalictroides</name>
    <name type="common">Rue-anemone</name>
    <name type="synonym">Anemone thalictroides</name>
    <dbReference type="NCBI Taxonomy" id="46969"/>
    <lineage>
        <taxon>Eukaryota</taxon>
        <taxon>Viridiplantae</taxon>
        <taxon>Streptophyta</taxon>
        <taxon>Embryophyta</taxon>
        <taxon>Tracheophyta</taxon>
        <taxon>Spermatophyta</taxon>
        <taxon>Magnoliopsida</taxon>
        <taxon>Ranunculales</taxon>
        <taxon>Ranunculaceae</taxon>
        <taxon>Thalictroideae</taxon>
        <taxon>Thalictrum</taxon>
    </lineage>
</organism>
<gene>
    <name evidence="1" type="ORF">FRX31_018033</name>
</gene>
<evidence type="ECO:0000313" key="1">
    <source>
        <dbReference type="EMBL" id="KAF5192380.1"/>
    </source>
</evidence>
<reference evidence="1 2" key="1">
    <citation type="submission" date="2020-06" db="EMBL/GenBank/DDBJ databases">
        <title>Transcriptomic and genomic resources for Thalictrum thalictroides and T. hernandezii: Facilitating candidate gene discovery in an emerging model plant lineage.</title>
        <authorList>
            <person name="Arias T."/>
            <person name="Riano-Pachon D.M."/>
            <person name="Di Stilio V.S."/>
        </authorList>
    </citation>
    <scope>NUCLEOTIDE SEQUENCE [LARGE SCALE GENOMIC DNA]</scope>
    <source>
        <strain evidence="2">cv. WT478/WT964</strain>
        <tissue evidence="1">Leaves</tissue>
    </source>
</reference>
<sequence>MMTGIKEGVLPETYLGVPILTKSGEELLDGLEKCYLFKEGWCSYKVFYAVYMSITWTSTNG</sequence>
<evidence type="ECO:0000313" key="2">
    <source>
        <dbReference type="Proteomes" id="UP000554482"/>
    </source>
</evidence>
<keyword evidence="2" id="KW-1185">Reference proteome</keyword>
<accession>A0A7J6W773</accession>
<name>A0A7J6W773_THATH</name>
<protein>
    <submittedName>
        <fullName evidence="1">Uncharacterized protein</fullName>
    </submittedName>
</protein>
<dbReference type="EMBL" id="JABWDY010021428">
    <property type="protein sequence ID" value="KAF5192380.1"/>
    <property type="molecule type" value="Genomic_DNA"/>
</dbReference>
<proteinExistence type="predicted"/>
<dbReference type="AlphaFoldDB" id="A0A7J6W773"/>
<comment type="caution">
    <text evidence="1">The sequence shown here is derived from an EMBL/GenBank/DDBJ whole genome shotgun (WGS) entry which is preliminary data.</text>
</comment>